<organism evidence="1 2">
    <name type="scientific">Toxocara canis</name>
    <name type="common">Canine roundworm</name>
    <dbReference type="NCBI Taxonomy" id="6265"/>
    <lineage>
        <taxon>Eukaryota</taxon>
        <taxon>Metazoa</taxon>
        <taxon>Ecdysozoa</taxon>
        <taxon>Nematoda</taxon>
        <taxon>Chromadorea</taxon>
        <taxon>Rhabditida</taxon>
        <taxon>Spirurina</taxon>
        <taxon>Ascaridomorpha</taxon>
        <taxon>Ascaridoidea</taxon>
        <taxon>Toxocaridae</taxon>
        <taxon>Toxocara</taxon>
    </lineage>
</organism>
<name>A0A183U342_TOXCA</name>
<evidence type="ECO:0000313" key="2">
    <source>
        <dbReference type="WBParaSite" id="TCNE_0000291201-mRNA-1"/>
    </source>
</evidence>
<dbReference type="AlphaFoldDB" id="A0A183U342"/>
<proteinExistence type="predicted"/>
<sequence>LNDQRSRRSIKHFKISLLKRVPPPNCASIYIPQ</sequence>
<dbReference type="WBParaSite" id="TCNE_0000291201-mRNA-1">
    <property type="protein sequence ID" value="TCNE_0000291201-mRNA-1"/>
    <property type="gene ID" value="TCNE_0000291201"/>
</dbReference>
<accession>A0A183U342</accession>
<protein>
    <submittedName>
        <fullName evidence="2">Uncharacterized protein</fullName>
    </submittedName>
</protein>
<reference evidence="2" key="1">
    <citation type="submission" date="2016-06" db="UniProtKB">
        <authorList>
            <consortium name="WormBaseParasite"/>
        </authorList>
    </citation>
    <scope>IDENTIFICATION</scope>
</reference>
<dbReference type="Proteomes" id="UP000050794">
    <property type="component" value="Unassembled WGS sequence"/>
</dbReference>
<keyword evidence="1" id="KW-1185">Reference proteome</keyword>
<evidence type="ECO:0000313" key="1">
    <source>
        <dbReference type="Proteomes" id="UP000050794"/>
    </source>
</evidence>